<dbReference type="AlphaFoldDB" id="A0A420WIB6"/>
<dbReference type="PANTHER" id="PTHR30469:SF29">
    <property type="entry name" value="BLR2860 PROTEIN"/>
    <property type="match status" value="1"/>
</dbReference>
<sequence length="364" mass="39185">MKINKSFLIAGIALALIVLWFFINNFNQEPPTAGKTQAEIQNEAQTRIPTVQVRAITAVPHENILELYGQTESNREVSVKAQTAGLVVSAPAKEGAILSKGALVCRQDVDARSARVDQAKANLKSIENDLRGARILAEKGFQSETRVIGFEAQLDGAKATLKQAEIELDNVNIRAPFSGIWEEQLAEVGDYLSPGQACGLLVDLSPLKVIAQLTEKQVSLVKAGESATIELATGEIVTGEISFVEAKSDLATRTFRTEILVPNNDYALKAGVTATVRLVSGKTMAQRIPANILTLDDTGVVGVRYIDSQNIVRFAKTNVIDESPEGAWVTGLPESTRIIVEGQDYVAVGQKVSPDENYNGATNP</sequence>
<accession>A0A420WIB6</accession>
<dbReference type="Pfam" id="PF25954">
    <property type="entry name" value="Beta-barrel_RND_2"/>
    <property type="match status" value="1"/>
</dbReference>
<evidence type="ECO:0000259" key="4">
    <source>
        <dbReference type="Pfam" id="PF25954"/>
    </source>
</evidence>
<dbReference type="GO" id="GO:1990281">
    <property type="term" value="C:efflux pump complex"/>
    <property type="evidence" value="ECO:0007669"/>
    <property type="project" value="TreeGrafter"/>
</dbReference>
<dbReference type="GO" id="GO:0015562">
    <property type="term" value="F:efflux transmembrane transporter activity"/>
    <property type="evidence" value="ECO:0007669"/>
    <property type="project" value="TreeGrafter"/>
</dbReference>
<dbReference type="Proteomes" id="UP000282211">
    <property type="component" value="Unassembled WGS sequence"/>
</dbReference>
<evidence type="ECO:0000313" key="6">
    <source>
        <dbReference type="Proteomes" id="UP000282211"/>
    </source>
</evidence>
<dbReference type="PANTHER" id="PTHR30469">
    <property type="entry name" value="MULTIDRUG RESISTANCE PROTEIN MDTA"/>
    <property type="match status" value="1"/>
</dbReference>
<protein>
    <submittedName>
        <fullName evidence="5">Multidrug efflux system membrane fusion protein</fullName>
    </submittedName>
</protein>
<keyword evidence="3" id="KW-0472">Membrane</keyword>
<dbReference type="InterPro" id="IPR006143">
    <property type="entry name" value="RND_pump_MFP"/>
</dbReference>
<dbReference type="EMBL" id="RBII01000001">
    <property type="protein sequence ID" value="RKQ70733.1"/>
    <property type="molecule type" value="Genomic_DNA"/>
</dbReference>
<dbReference type="InParanoid" id="A0A420WIB6"/>
<dbReference type="NCBIfam" id="TIGR01730">
    <property type="entry name" value="RND_mfp"/>
    <property type="match status" value="1"/>
</dbReference>
<proteinExistence type="inferred from homology"/>
<dbReference type="Gene3D" id="2.40.30.170">
    <property type="match status" value="1"/>
</dbReference>
<keyword evidence="3" id="KW-0812">Transmembrane</keyword>
<feature type="transmembrane region" description="Helical" evidence="3">
    <location>
        <begin position="7"/>
        <end position="23"/>
    </location>
</feature>
<name>A0A420WIB6_9PROT</name>
<dbReference type="RefSeq" id="WP_121098567.1">
    <property type="nucleotide sequence ID" value="NZ_RBII01000001.1"/>
</dbReference>
<gene>
    <name evidence="5" type="ORF">DES40_0032</name>
</gene>
<feature type="domain" description="CusB-like beta-barrel" evidence="4">
    <location>
        <begin position="209"/>
        <end position="280"/>
    </location>
</feature>
<evidence type="ECO:0000256" key="3">
    <source>
        <dbReference type="SAM" id="Phobius"/>
    </source>
</evidence>
<evidence type="ECO:0000256" key="1">
    <source>
        <dbReference type="ARBA" id="ARBA00009477"/>
    </source>
</evidence>
<dbReference type="Gene3D" id="2.40.50.100">
    <property type="match status" value="1"/>
</dbReference>
<dbReference type="InterPro" id="IPR058792">
    <property type="entry name" value="Beta-barrel_RND_2"/>
</dbReference>
<keyword evidence="2" id="KW-0175">Coiled coil</keyword>
<feature type="coiled-coil region" evidence="2">
    <location>
        <begin position="109"/>
        <end position="174"/>
    </location>
</feature>
<evidence type="ECO:0000256" key="2">
    <source>
        <dbReference type="SAM" id="Coils"/>
    </source>
</evidence>
<comment type="caution">
    <text evidence="5">The sequence shown here is derived from an EMBL/GenBank/DDBJ whole genome shotgun (WGS) entry which is preliminary data.</text>
</comment>
<keyword evidence="3" id="KW-1133">Transmembrane helix</keyword>
<dbReference type="Gene3D" id="1.10.287.470">
    <property type="entry name" value="Helix hairpin bin"/>
    <property type="match status" value="1"/>
</dbReference>
<organism evidence="5 6">
    <name type="scientific">Litorimonas taeanensis</name>
    <dbReference type="NCBI Taxonomy" id="568099"/>
    <lineage>
        <taxon>Bacteria</taxon>
        <taxon>Pseudomonadati</taxon>
        <taxon>Pseudomonadota</taxon>
        <taxon>Alphaproteobacteria</taxon>
        <taxon>Maricaulales</taxon>
        <taxon>Robiginitomaculaceae</taxon>
    </lineage>
</organism>
<comment type="similarity">
    <text evidence="1">Belongs to the membrane fusion protein (MFP) (TC 8.A.1) family.</text>
</comment>
<keyword evidence="6" id="KW-1185">Reference proteome</keyword>
<dbReference type="OrthoDB" id="9806939at2"/>
<reference evidence="5 6" key="1">
    <citation type="submission" date="2018-10" db="EMBL/GenBank/DDBJ databases">
        <title>Genomic Encyclopedia of Type Strains, Phase IV (KMG-IV): sequencing the most valuable type-strain genomes for metagenomic binning, comparative biology and taxonomic classification.</title>
        <authorList>
            <person name="Goeker M."/>
        </authorList>
    </citation>
    <scope>NUCLEOTIDE SEQUENCE [LARGE SCALE GENOMIC DNA]</scope>
    <source>
        <strain evidence="5 6">DSM 22008</strain>
    </source>
</reference>
<dbReference type="SUPFAM" id="SSF111369">
    <property type="entry name" value="HlyD-like secretion proteins"/>
    <property type="match status" value="1"/>
</dbReference>
<evidence type="ECO:0000313" key="5">
    <source>
        <dbReference type="EMBL" id="RKQ70733.1"/>
    </source>
</evidence>